<dbReference type="SUPFAM" id="SSF63712">
    <property type="entry name" value="Nicotinic receptor ligand binding domain-like"/>
    <property type="match status" value="1"/>
</dbReference>
<evidence type="ECO:0000313" key="2">
    <source>
        <dbReference type="EMBL" id="KAK5968797.1"/>
    </source>
</evidence>
<feature type="domain" description="Neurotransmitter-gated ion-channel ligand-binding" evidence="1">
    <location>
        <begin position="83"/>
        <end position="131"/>
    </location>
</feature>
<comment type="caution">
    <text evidence="2">The sequence shown here is derived from an EMBL/GenBank/DDBJ whole genome shotgun (WGS) entry which is preliminary data.</text>
</comment>
<name>A0AAN8EYV7_TRICO</name>
<dbReference type="Proteomes" id="UP001331761">
    <property type="component" value="Unassembled WGS sequence"/>
</dbReference>
<sequence length="161" mass="18389">MKCRVHHIGSPPNVDTIGSITRRQELVTVVEALIDIVRHTLSVSRAISVSTTTTHSSMRTIDIVFVCLCIVNWPVWVNGSEDEYRLIQDLRTNYDPIERPVANHSEPIRVNLRLILQQLVDVSCITSFLDCRMSEFIVTTLCESVEKIDFIHVLLMMLISR</sequence>
<keyword evidence="3" id="KW-1185">Reference proteome</keyword>
<proteinExistence type="predicted"/>
<evidence type="ECO:0000313" key="3">
    <source>
        <dbReference type="Proteomes" id="UP001331761"/>
    </source>
</evidence>
<protein>
    <recommendedName>
        <fullName evidence="1">Neurotransmitter-gated ion-channel ligand-binding domain-containing protein</fullName>
    </recommendedName>
</protein>
<dbReference type="EMBL" id="WIXE01020996">
    <property type="protein sequence ID" value="KAK5968797.1"/>
    <property type="molecule type" value="Genomic_DNA"/>
</dbReference>
<dbReference type="Pfam" id="PF02931">
    <property type="entry name" value="Neur_chan_LBD"/>
    <property type="match status" value="1"/>
</dbReference>
<dbReference type="AlphaFoldDB" id="A0AAN8EYV7"/>
<dbReference type="GO" id="GO:0016020">
    <property type="term" value="C:membrane"/>
    <property type="evidence" value="ECO:0007669"/>
    <property type="project" value="InterPro"/>
</dbReference>
<dbReference type="Gene3D" id="2.70.170.10">
    <property type="entry name" value="Neurotransmitter-gated ion-channel ligand-binding domain"/>
    <property type="match status" value="1"/>
</dbReference>
<dbReference type="GO" id="GO:0005230">
    <property type="term" value="F:extracellular ligand-gated monoatomic ion channel activity"/>
    <property type="evidence" value="ECO:0007669"/>
    <property type="project" value="InterPro"/>
</dbReference>
<reference evidence="2 3" key="1">
    <citation type="submission" date="2019-10" db="EMBL/GenBank/DDBJ databases">
        <title>Assembly and Annotation for the nematode Trichostrongylus colubriformis.</title>
        <authorList>
            <person name="Martin J."/>
        </authorList>
    </citation>
    <scope>NUCLEOTIDE SEQUENCE [LARGE SCALE GENOMIC DNA]</scope>
    <source>
        <strain evidence="2">G859</strain>
        <tissue evidence="2">Whole worm</tissue>
    </source>
</reference>
<dbReference type="InterPro" id="IPR036734">
    <property type="entry name" value="Neur_chan_lig-bd_sf"/>
</dbReference>
<gene>
    <name evidence="2" type="ORF">GCK32_018938</name>
</gene>
<organism evidence="2 3">
    <name type="scientific">Trichostrongylus colubriformis</name>
    <name type="common">Black scour worm</name>
    <dbReference type="NCBI Taxonomy" id="6319"/>
    <lineage>
        <taxon>Eukaryota</taxon>
        <taxon>Metazoa</taxon>
        <taxon>Ecdysozoa</taxon>
        <taxon>Nematoda</taxon>
        <taxon>Chromadorea</taxon>
        <taxon>Rhabditida</taxon>
        <taxon>Rhabditina</taxon>
        <taxon>Rhabditomorpha</taxon>
        <taxon>Strongyloidea</taxon>
        <taxon>Trichostrongylidae</taxon>
        <taxon>Trichostrongylus</taxon>
    </lineage>
</organism>
<evidence type="ECO:0000259" key="1">
    <source>
        <dbReference type="Pfam" id="PF02931"/>
    </source>
</evidence>
<accession>A0AAN8EYV7</accession>
<dbReference type="InterPro" id="IPR006202">
    <property type="entry name" value="Neur_chan_lig-bd"/>
</dbReference>